<keyword evidence="1" id="KW-0472">Membrane</keyword>
<dbReference type="HOGENOM" id="CLU_3407021_0_0_1"/>
<evidence type="ECO:0000256" key="1">
    <source>
        <dbReference type="SAM" id="Phobius"/>
    </source>
</evidence>
<dbReference type="Gramene" id="KQL17462">
    <property type="protein sequence ID" value="KQL17462"/>
    <property type="gene ID" value="SETIT_025431mg"/>
</dbReference>
<reference evidence="2" key="2">
    <citation type="submission" date="2018-08" db="UniProtKB">
        <authorList>
            <consortium name="EnsemblPlants"/>
        </authorList>
    </citation>
    <scope>IDENTIFICATION</scope>
    <source>
        <strain evidence="2">Yugu1</strain>
    </source>
</reference>
<reference evidence="3" key="1">
    <citation type="journal article" date="2012" name="Nat. Biotechnol.">
        <title>Reference genome sequence of the model plant Setaria.</title>
        <authorList>
            <person name="Bennetzen J.L."/>
            <person name="Schmutz J."/>
            <person name="Wang H."/>
            <person name="Percifield R."/>
            <person name="Hawkins J."/>
            <person name="Pontaroli A.C."/>
            <person name="Estep M."/>
            <person name="Feng L."/>
            <person name="Vaughn J.N."/>
            <person name="Grimwood J."/>
            <person name="Jenkins J."/>
            <person name="Barry K."/>
            <person name="Lindquist E."/>
            <person name="Hellsten U."/>
            <person name="Deshpande S."/>
            <person name="Wang X."/>
            <person name="Wu X."/>
            <person name="Mitros T."/>
            <person name="Triplett J."/>
            <person name="Yang X."/>
            <person name="Ye C.Y."/>
            <person name="Mauro-Herrera M."/>
            <person name="Wang L."/>
            <person name="Li P."/>
            <person name="Sharma M."/>
            <person name="Sharma R."/>
            <person name="Ronald P.C."/>
            <person name="Panaud O."/>
            <person name="Kellogg E.A."/>
            <person name="Brutnell T.P."/>
            <person name="Doust A.N."/>
            <person name="Tuskan G.A."/>
            <person name="Rokhsar D."/>
            <person name="Devos K.M."/>
        </authorList>
    </citation>
    <scope>NUCLEOTIDE SEQUENCE [LARGE SCALE GENOMIC DNA]</scope>
    <source>
        <strain evidence="3">cv. Yugu1</strain>
    </source>
</reference>
<feature type="transmembrane region" description="Helical" evidence="1">
    <location>
        <begin position="12"/>
        <end position="29"/>
    </location>
</feature>
<dbReference type="EMBL" id="AGNK02002153">
    <property type="status" value="NOT_ANNOTATED_CDS"/>
    <property type="molecule type" value="Genomic_DNA"/>
</dbReference>
<proteinExistence type="predicted"/>
<evidence type="ECO:0000313" key="3">
    <source>
        <dbReference type="Proteomes" id="UP000004995"/>
    </source>
</evidence>
<dbReference type="Proteomes" id="UP000004995">
    <property type="component" value="Unassembled WGS sequence"/>
</dbReference>
<protein>
    <submittedName>
        <fullName evidence="2">Uncharacterized protein</fullName>
    </submittedName>
</protein>
<name>K3ZFS9_SETIT</name>
<keyword evidence="1" id="KW-1133">Transmembrane helix</keyword>
<keyword evidence="1" id="KW-0812">Transmembrane</keyword>
<dbReference type="EnsemblPlants" id="KQL17462">
    <property type="protein sequence ID" value="KQL17462"/>
    <property type="gene ID" value="SETIT_025431mg"/>
</dbReference>
<organism evidence="2 3">
    <name type="scientific">Setaria italica</name>
    <name type="common">Foxtail millet</name>
    <name type="synonym">Panicum italicum</name>
    <dbReference type="NCBI Taxonomy" id="4555"/>
    <lineage>
        <taxon>Eukaryota</taxon>
        <taxon>Viridiplantae</taxon>
        <taxon>Streptophyta</taxon>
        <taxon>Embryophyta</taxon>
        <taxon>Tracheophyta</taxon>
        <taxon>Spermatophyta</taxon>
        <taxon>Magnoliopsida</taxon>
        <taxon>Liliopsida</taxon>
        <taxon>Poales</taxon>
        <taxon>Poaceae</taxon>
        <taxon>PACMAD clade</taxon>
        <taxon>Panicoideae</taxon>
        <taxon>Panicodae</taxon>
        <taxon>Paniceae</taxon>
        <taxon>Cenchrinae</taxon>
        <taxon>Setaria</taxon>
    </lineage>
</organism>
<dbReference type="InParanoid" id="K3ZFS9"/>
<accession>K3ZFS9</accession>
<keyword evidence="3" id="KW-1185">Reference proteome</keyword>
<evidence type="ECO:0000313" key="2">
    <source>
        <dbReference type="EnsemblPlants" id="KQL17462"/>
    </source>
</evidence>
<sequence length="30" mass="3291">MRAFRLGGSSWLGLAGLLLLIHSIQILLLQ</sequence>
<dbReference type="AlphaFoldDB" id="K3ZFS9"/>